<evidence type="ECO:0000256" key="6">
    <source>
        <dbReference type="ARBA" id="ARBA00022683"/>
    </source>
</evidence>
<reference evidence="19" key="2">
    <citation type="submission" date="2017-03" db="EMBL/GenBank/DDBJ databases">
        <title>Bacillus sp. V-88(T) DSM27956, whole genome shotgun sequencing project.</title>
        <authorList>
            <person name="Dastager S.G."/>
            <person name="Neurgaonkar P.S."/>
            <person name="Dharne M.S."/>
        </authorList>
    </citation>
    <scope>NUCLEOTIDE SEQUENCE [LARGE SCALE GENOMIC DNA]</scope>
    <source>
        <strain evidence="19">DSM 25145</strain>
    </source>
</reference>
<dbReference type="GO" id="GO:0090589">
    <property type="term" value="F:protein-phosphocysteine-trehalose phosphotransferase system transporter activity"/>
    <property type="evidence" value="ECO:0007669"/>
    <property type="project" value="TreeGrafter"/>
</dbReference>
<dbReference type="CDD" id="cd00212">
    <property type="entry name" value="PTS_IIB_glc"/>
    <property type="match status" value="1"/>
</dbReference>
<dbReference type="OrthoDB" id="9769191at2"/>
<feature type="transmembrane region" description="Helical" evidence="12">
    <location>
        <begin position="297"/>
        <end position="323"/>
    </location>
</feature>
<dbReference type="GO" id="GO:0016301">
    <property type="term" value="F:kinase activity"/>
    <property type="evidence" value="ECO:0007669"/>
    <property type="project" value="UniProtKB-KW"/>
</dbReference>
<feature type="transmembrane region" description="Helical" evidence="12">
    <location>
        <begin position="173"/>
        <end position="190"/>
    </location>
</feature>
<reference evidence="16" key="3">
    <citation type="submission" date="2017-03" db="EMBL/GenBank/DDBJ databases">
        <authorList>
            <person name="Dastager S.G."/>
            <person name="Neurgaonkar P.S."/>
            <person name="Dharne M.S."/>
        </authorList>
    </citation>
    <scope>NUCLEOTIDE SEQUENCE</scope>
    <source>
        <strain evidence="16">DSM 25145</strain>
    </source>
</reference>
<dbReference type="Proteomes" id="UP000215545">
    <property type="component" value="Unassembled WGS sequence"/>
</dbReference>
<dbReference type="Proteomes" id="UP000186385">
    <property type="component" value="Unassembled WGS sequence"/>
</dbReference>
<dbReference type="GO" id="GO:0005886">
    <property type="term" value="C:plasma membrane"/>
    <property type="evidence" value="ECO:0007669"/>
    <property type="project" value="UniProtKB-SubCell"/>
</dbReference>
<dbReference type="PROSITE" id="PS00371">
    <property type="entry name" value="PTS_EIIA_TYPE_1_HIS"/>
    <property type="match status" value="1"/>
</dbReference>
<dbReference type="EMBL" id="MWSK01000009">
    <property type="protein sequence ID" value="OXS74717.1"/>
    <property type="molecule type" value="Genomic_DNA"/>
</dbReference>
<feature type="transmembrane region" description="Helical" evidence="12">
    <location>
        <begin position="393"/>
        <end position="417"/>
    </location>
</feature>
<dbReference type="GO" id="GO:0009401">
    <property type="term" value="P:phosphoenolpyruvate-dependent sugar phosphotransferase system"/>
    <property type="evidence" value="ECO:0007669"/>
    <property type="project" value="UniProtKB-KW"/>
</dbReference>
<keyword evidence="7 12" id="KW-0812">Transmembrane</keyword>
<evidence type="ECO:0000256" key="12">
    <source>
        <dbReference type="SAM" id="Phobius"/>
    </source>
</evidence>
<feature type="transmembrane region" description="Helical" evidence="12">
    <location>
        <begin position="101"/>
        <end position="122"/>
    </location>
</feature>
<keyword evidence="9 12" id="KW-1133">Transmembrane helix</keyword>
<dbReference type="PROSITE" id="PS51093">
    <property type="entry name" value="PTS_EIIA_TYPE_1"/>
    <property type="match status" value="1"/>
</dbReference>
<feature type="transmembrane region" description="Helical" evidence="12">
    <location>
        <begin position="367"/>
        <end position="386"/>
    </location>
</feature>
<dbReference type="InterPro" id="IPR018113">
    <property type="entry name" value="PTrfase_EIIB_Cys"/>
</dbReference>
<keyword evidence="8" id="KW-0418">Kinase</keyword>
<dbReference type="GO" id="GO:0008982">
    <property type="term" value="F:protein-N(PI)-phosphohistidine-sugar phosphotransferase activity"/>
    <property type="evidence" value="ECO:0007669"/>
    <property type="project" value="InterPro"/>
</dbReference>
<evidence type="ECO:0000256" key="10">
    <source>
        <dbReference type="ARBA" id="ARBA00023136"/>
    </source>
</evidence>
<evidence type="ECO:0000256" key="3">
    <source>
        <dbReference type="ARBA" id="ARBA00022475"/>
    </source>
</evidence>
<evidence type="ECO:0000313" key="19">
    <source>
        <dbReference type="Proteomes" id="UP000215545"/>
    </source>
</evidence>
<feature type="domain" description="PTS EIIC type-1" evidence="15">
    <location>
        <begin position="103"/>
        <end position="474"/>
    </location>
</feature>
<dbReference type="GO" id="GO:0015771">
    <property type="term" value="P:trehalose transport"/>
    <property type="evidence" value="ECO:0007669"/>
    <property type="project" value="TreeGrafter"/>
</dbReference>
<name>A0A1N7BGH4_9BACI</name>
<dbReference type="InterPro" id="IPR050558">
    <property type="entry name" value="PTS_Sugar-Specific_Components"/>
</dbReference>
<evidence type="ECO:0000256" key="2">
    <source>
        <dbReference type="ARBA" id="ARBA00022448"/>
    </source>
</evidence>
<dbReference type="Gene3D" id="2.70.70.10">
    <property type="entry name" value="Glucose Permease (Domain IIA)"/>
    <property type="match status" value="1"/>
</dbReference>
<dbReference type="InterPro" id="IPR013013">
    <property type="entry name" value="PTS_EIIC_1"/>
</dbReference>
<dbReference type="InterPro" id="IPR003352">
    <property type="entry name" value="PTS_EIIC"/>
</dbReference>
<evidence type="ECO:0000256" key="1">
    <source>
        <dbReference type="ARBA" id="ARBA00004651"/>
    </source>
</evidence>
<evidence type="ECO:0000256" key="9">
    <source>
        <dbReference type="ARBA" id="ARBA00022989"/>
    </source>
</evidence>
<dbReference type="NCBIfam" id="TIGR01995">
    <property type="entry name" value="PTS-II-ABC-beta"/>
    <property type="match status" value="1"/>
</dbReference>
<dbReference type="PROSITE" id="PS01035">
    <property type="entry name" value="PTS_EIIB_TYPE_1_CYS"/>
    <property type="match status" value="1"/>
</dbReference>
<evidence type="ECO:0000259" key="15">
    <source>
        <dbReference type="PROSITE" id="PS51103"/>
    </source>
</evidence>
<feature type="transmembrane region" description="Helical" evidence="12">
    <location>
        <begin position="255"/>
        <end position="277"/>
    </location>
</feature>
<dbReference type="Gene3D" id="3.30.1360.60">
    <property type="entry name" value="Glucose permease domain IIB"/>
    <property type="match status" value="1"/>
</dbReference>
<keyword evidence="2" id="KW-0813">Transport</keyword>
<dbReference type="STRING" id="1017273.SAMN05443094_10983"/>
<dbReference type="AlphaFoldDB" id="A0A1N7BGH4"/>
<dbReference type="PROSITE" id="PS51098">
    <property type="entry name" value="PTS_EIIB_TYPE_1"/>
    <property type="match status" value="1"/>
</dbReference>
<keyword evidence="19" id="KW-1185">Reference proteome</keyword>
<dbReference type="FunFam" id="2.70.70.10:FF:000001">
    <property type="entry name" value="PTS system glucose-specific IIA component"/>
    <property type="match status" value="1"/>
</dbReference>
<evidence type="ECO:0000256" key="7">
    <source>
        <dbReference type="ARBA" id="ARBA00022692"/>
    </source>
</evidence>
<dbReference type="PANTHER" id="PTHR30175">
    <property type="entry name" value="PHOSPHOTRANSFERASE SYSTEM TRANSPORT PROTEIN"/>
    <property type="match status" value="1"/>
</dbReference>
<feature type="transmembrane region" description="Helical" evidence="12">
    <location>
        <begin position="210"/>
        <end position="235"/>
    </location>
</feature>
<evidence type="ECO:0000256" key="11">
    <source>
        <dbReference type="PROSITE-ProRule" id="PRU00421"/>
    </source>
</evidence>
<dbReference type="SUPFAM" id="SSF51261">
    <property type="entry name" value="Duplicated hybrid motif"/>
    <property type="match status" value="1"/>
</dbReference>
<evidence type="ECO:0000313" key="18">
    <source>
        <dbReference type="Proteomes" id="UP000186385"/>
    </source>
</evidence>
<dbReference type="NCBIfam" id="TIGR00830">
    <property type="entry name" value="PTBA"/>
    <property type="match status" value="1"/>
</dbReference>
<feature type="transmembrane region" description="Helical" evidence="12">
    <location>
        <begin position="142"/>
        <end position="161"/>
    </location>
</feature>
<dbReference type="SUPFAM" id="SSF55604">
    <property type="entry name" value="Glucose permease domain IIB"/>
    <property type="match status" value="1"/>
</dbReference>
<dbReference type="Pfam" id="PF00358">
    <property type="entry name" value="PTS_EIIA_1"/>
    <property type="match status" value="1"/>
</dbReference>
<dbReference type="EMBL" id="FTLX01000009">
    <property type="protein sequence ID" value="SIR50304.1"/>
    <property type="molecule type" value="Genomic_DNA"/>
</dbReference>
<sequence length="635" mass="67390">MKYQQLAKDIIANVGGRENVNSVVHCITRLRFKLKDESKANTDVLKNMDDVVTVLKSGGQYQVVIGNHVPDVYKAVVEEGGFAAGTPVEEDSSDTNLFNKFIDIISSIFTPILGVLAATGMIKGFNALFVALGLYDNTAGTYQILNATGDALFNFFPIFLGYTAMKKFGGSPFIGMAIGGALVYPALTGLTAGEPLYTLFGGTMFESPVFITFLGIPVILMSYASSVIPIILASFFAAKVEKGFKKIVPDVVKTFVVPFATLLVVVPLTFIVIGPVATWAGQLLGQATLGIYNLSPIIAGLFIGGFWQVFVIFGLHWGLVPIAINNLTVNGADPVLAMSFAASFAQIGVILAIWMKIKNQKLKTLSIPAFISGIFGVTEPAIYGISLPLKKPFIISCIGGAIGGAILGFSNSQFFMIGGLGIFGYPSFIDPANGLTFGFWGALIGTAVAFAIGFVLTLLFGIPKQNEQADETTKAPAAPKQDVPRQEVISSPLQGIVKALSDIHDDAFASGALGRGLAIEPAEGKLYSPVSGTVSALFPTNHAIGITTDNGAAILIHIGMDTVQLGGKYFTSHIAQGDRVVKGQLLIEFDLEQIQKEGYSTETPVIITNSELYPAISTTDDKQIKWGDPLITLGV</sequence>
<organism evidence="17 18">
    <name type="scientific">Domibacillus enclensis</name>
    <dbReference type="NCBI Taxonomy" id="1017273"/>
    <lineage>
        <taxon>Bacteria</taxon>
        <taxon>Bacillati</taxon>
        <taxon>Bacillota</taxon>
        <taxon>Bacilli</taxon>
        <taxon>Bacillales</taxon>
        <taxon>Bacillaceae</taxon>
        <taxon>Domibacillus</taxon>
    </lineage>
</organism>
<keyword evidence="10 12" id="KW-0472">Membrane</keyword>
<comment type="subcellular location">
    <subcellularLocation>
        <location evidence="1">Cell membrane</location>
        <topology evidence="1">Multi-pass membrane protein</topology>
    </subcellularLocation>
</comment>
<evidence type="ECO:0000256" key="4">
    <source>
        <dbReference type="ARBA" id="ARBA00022597"/>
    </source>
</evidence>
<feature type="active site" description="Phosphocysteine intermediate; for EIIB activity" evidence="11">
    <location>
        <position position="26"/>
    </location>
</feature>
<evidence type="ECO:0000313" key="16">
    <source>
        <dbReference type="EMBL" id="OXS74717.1"/>
    </source>
</evidence>
<dbReference type="InterPro" id="IPR036878">
    <property type="entry name" value="Glu_permease_IIB"/>
</dbReference>
<dbReference type="InterPro" id="IPR011055">
    <property type="entry name" value="Dup_hybrid_motif"/>
</dbReference>
<dbReference type="InterPro" id="IPR001996">
    <property type="entry name" value="PTS_IIB_1"/>
</dbReference>
<evidence type="ECO:0000256" key="5">
    <source>
        <dbReference type="ARBA" id="ARBA00022679"/>
    </source>
</evidence>
<feature type="transmembrane region" description="Helical" evidence="12">
    <location>
        <begin position="335"/>
        <end position="355"/>
    </location>
</feature>
<gene>
    <name evidence="16" type="ORF">B1B05_16275</name>
    <name evidence="17" type="ORF">SAMN05443094_10983</name>
</gene>
<keyword evidence="6" id="KW-0598">Phosphotransferase system</keyword>
<proteinExistence type="predicted"/>
<dbReference type="FunFam" id="3.30.1360.60:FF:000001">
    <property type="entry name" value="PTS system glucose-specific IIBC component PtsG"/>
    <property type="match status" value="1"/>
</dbReference>
<feature type="transmembrane region" description="Helical" evidence="12">
    <location>
        <begin position="437"/>
        <end position="460"/>
    </location>
</feature>
<dbReference type="InterPro" id="IPR011297">
    <property type="entry name" value="PTS_IIABC_b_glu"/>
</dbReference>
<keyword evidence="5" id="KW-0808">Transferase</keyword>
<dbReference type="RefSeq" id="WP_045850299.1">
    <property type="nucleotide sequence ID" value="NZ_FTLX01000009.1"/>
</dbReference>
<feature type="domain" description="PTS EIIB type-1" evidence="14">
    <location>
        <begin position="4"/>
        <end position="86"/>
    </location>
</feature>
<keyword evidence="4" id="KW-0762">Sugar transport</keyword>
<dbReference type="Pfam" id="PF00367">
    <property type="entry name" value="PTS_EIIB"/>
    <property type="match status" value="1"/>
</dbReference>
<evidence type="ECO:0000259" key="14">
    <source>
        <dbReference type="PROSITE" id="PS51098"/>
    </source>
</evidence>
<dbReference type="InterPro" id="IPR001127">
    <property type="entry name" value="PTS_EIIA_1_perm"/>
</dbReference>
<evidence type="ECO:0000256" key="8">
    <source>
        <dbReference type="ARBA" id="ARBA00022777"/>
    </source>
</evidence>
<dbReference type="PROSITE" id="PS51103">
    <property type="entry name" value="PTS_EIIC_TYPE_1"/>
    <property type="match status" value="1"/>
</dbReference>
<evidence type="ECO:0000313" key="17">
    <source>
        <dbReference type="EMBL" id="SIR50304.1"/>
    </source>
</evidence>
<protein>
    <submittedName>
        <fullName evidence="16">PTS beta-glucoside transporter subunit EIIBCA</fullName>
    </submittedName>
    <submittedName>
        <fullName evidence="17">PTS system beta-glucoside-specific IIA component, Glc family /PTS system beta-glucoside-specific IIB component, Glc family /PTS system beta-glucoside-specific IIC component, Glc family</fullName>
    </submittedName>
</protein>
<reference evidence="17 18" key="1">
    <citation type="submission" date="2017-01" db="EMBL/GenBank/DDBJ databases">
        <authorList>
            <person name="Mah S.A."/>
            <person name="Swanson W.J."/>
            <person name="Moy G.W."/>
            <person name="Vacquier V.D."/>
        </authorList>
    </citation>
    <scope>NUCLEOTIDE SEQUENCE [LARGE SCALE GENOMIC DNA]</scope>
    <source>
        <strain evidence="17 18">NIO-1016</strain>
    </source>
</reference>
<accession>A0A1N7BGH4</accession>
<evidence type="ECO:0000259" key="13">
    <source>
        <dbReference type="PROSITE" id="PS51093"/>
    </source>
</evidence>
<feature type="domain" description="PTS EIIA type-1" evidence="13">
    <location>
        <begin position="505"/>
        <end position="609"/>
    </location>
</feature>
<keyword evidence="3" id="KW-1003">Cell membrane</keyword>
<dbReference type="PANTHER" id="PTHR30175:SF1">
    <property type="entry name" value="PTS SYSTEM ARBUTIN-, CELLOBIOSE-, AND SALICIN-SPECIFIC EIIBC COMPONENT-RELATED"/>
    <property type="match status" value="1"/>
</dbReference>
<dbReference type="Pfam" id="PF02378">
    <property type="entry name" value="PTS_EIIC"/>
    <property type="match status" value="1"/>
</dbReference>